<evidence type="ECO:0000313" key="1">
    <source>
        <dbReference type="EMBL" id="MBW3097515.1"/>
    </source>
</evidence>
<evidence type="ECO:0008006" key="3">
    <source>
        <dbReference type="Google" id="ProtNLM"/>
    </source>
</evidence>
<dbReference type="RefSeq" id="WP_219201418.1">
    <property type="nucleotide sequence ID" value="NZ_JAHWQX010000002.1"/>
</dbReference>
<dbReference type="Proteomes" id="UP001430804">
    <property type="component" value="Unassembled WGS sequence"/>
</dbReference>
<evidence type="ECO:0000313" key="2">
    <source>
        <dbReference type="Proteomes" id="UP001430804"/>
    </source>
</evidence>
<protein>
    <recommendedName>
        <fullName evidence="3">Glycosyltransferase</fullName>
    </recommendedName>
</protein>
<sequence length="296" mass="32475">MNYYMFPGTGIFGGIKVGFQFCDMLAELGLPILAVTPDGQAPLWFPSTVAVIARSDFEAAVSADDSVFFSLPADHDWLAPLPARRIFHCQGTDPLIEPVIADPALALLACWPQAERFMREKTGRPVSNVGISVSDCFFYDGEPKGDTVVAYMPRRGRDIAQDCRRRMRRHRFEEISGLNESDCAYAMKRAGWYLATAPGEFFGLPALEAMAAGCLVASVPVIGGMDYLEPGFNCLLAPPDDLPAAASAVTGKAQAARRAALRQQGLATAYRYRRSRHLRLLKRQIAGPLEELVSWK</sequence>
<organism evidence="1 2">
    <name type="scientific">Pseudohoeflea coraliihabitans</name>
    <dbReference type="NCBI Taxonomy" id="2860393"/>
    <lineage>
        <taxon>Bacteria</taxon>
        <taxon>Pseudomonadati</taxon>
        <taxon>Pseudomonadota</taxon>
        <taxon>Alphaproteobacteria</taxon>
        <taxon>Hyphomicrobiales</taxon>
        <taxon>Rhizobiaceae</taxon>
        <taxon>Pseudohoeflea</taxon>
    </lineage>
</organism>
<accession>A0ABS6WR40</accession>
<keyword evidence="2" id="KW-1185">Reference proteome</keyword>
<gene>
    <name evidence="1" type="ORF">KY465_09505</name>
</gene>
<dbReference type="EMBL" id="JAHWQX010000002">
    <property type="protein sequence ID" value="MBW3097515.1"/>
    <property type="molecule type" value="Genomic_DNA"/>
</dbReference>
<name>A0ABS6WR40_9HYPH</name>
<reference evidence="1" key="1">
    <citation type="submission" date="2021-07" db="EMBL/GenBank/DDBJ databases">
        <title>Pseudohoeflea marina sp. nov. a polyhydroxyalcanoate-producing bacterium.</title>
        <authorList>
            <person name="Zheng W."/>
            <person name="Yu S."/>
            <person name="Huang Y."/>
        </authorList>
    </citation>
    <scope>NUCLEOTIDE SEQUENCE</scope>
    <source>
        <strain evidence="1">DP4N28-3</strain>
    </source>
</reference>
<dbReference type="Pfam" id="PF13692">
    <property type="entry name" value="Glyco_trans_1_4"/>
    <property type="match status" value="1"/>
</dbReference>
<comment type="caution">
    <text evidence="1">The sequence shown here is derived from an EMBL/GenBank/DDBJ whole genome shotgun (WGS) entry which is preliminary data.</text>
</comment>
<proteinExistence type="predicted"/>